<accession>A0A151XB66</accession>
<gene>
    <name evidence="2" type="ORF">ALC60_03577</name>
</gene>
<feature type="compositionally biased region" description="Basic and acidic residues" evidence="1">
    <location>
        <begin position="14"/>
        <end position="23"/>
    </location>
</feature>
<organism evidence="2 3">
    <name type="scientific">Mycetomoellerius zeteki</name>
    <dbReference type="NCBI Taxonomy" id="64791"/>
    <lineage>
        <taxon>Eukaryota</taxon>
        <taxon>Metazoa</taxon>
        <taxon>Ecdysozoa</taxon>
        <taxon>Arthropoda</taxon>
        <taxon>Hexapoda</taxon>
        <taxon>Insecta</taxon>
        <taxon>Pterygota</taxon>
        <taxon>Neoptera</taxon>
        <taxon>Endopterygota</taxon>
        <taxon>Hymenoptera</taxon>
        <taxon>Apocrita</taxon>
        <taxon>Aculeata</taxon>
        <taxon>Formicoidea</taxon>
        <taxon>Formicidae</taxon>
        <taxon>Myrmicinae</taxon>
        <taxon>Mycetomoellerius</taxon>
    </lineage>
</organism>
<name>A0A151XB66_9HYME</name>
<proteinExistence type="predicted"/>
<evidence type="ECO:0000256" key="1">
    <source>
        <dbReference type="SAM" id="MobiDB-lite"/>
    </source>
</evidence>
<dbReference type="Proteomes" id="UP000075809">
    <property type="component" value="Unassembled WGS sequence"/>
</dbReference>
<sequence>MGCLVRITERRQPWGWLRDRMRNDEDEDRSTGMNKNDDEDGAGKFVRREGDIKGEDEGYQSPEKPRTQPPPTV</sequence>
<dbReference type="EMBL" id="KQ982335">
    <property type="protein sequence ID" value="KYQ57615.1"/>
    <property type="molecule type" value="Genomic_DNA"/>
</dbReference>
<protein>
    <submittedName>
        <fullName evidence="2">Uncharacterized protein</fullName>
    </submittedName>
</protein>
<evidence type="ECO:0000313" key="2">
    <source>
        <dbReference type="EMBL" id="KYQ57615.1"/>
    </source>
</evidence>
<feature type="compositionally biased region" description="Basic and acidic residues" evidence="1">
    <location>
        <begin position="46"/>
        <end position="56"/>
    </location>
</feature>
<feature type="region of interest" description="Disordered" evidence="1">
    <location>
        <begin position="14"/>
        <end position="73"/>
    </location>
</feature>
<evidence type="ECO:0000313" key="3">
    <source>
        <dbReference type="Proteomes" id="UP000075809"/>
    </source>
</evidence>
<reference evidence="2 3" key="1">
    <citation type="submission" date="2015-09" db="EMBL/GenBank/DDBJ databases">
        <title>Trachymyrmex zeteki WGS genome.</title>
        <authorList>
            <person name="Nygaard S."/>
            <person name="Hu H."/>
            <person name="Boomsma J."/>
            <person name="Zhang G."/>
        </authorList>
    </citation>
    <scope>NUCLEOTIDE SEQUENCE [LARGE SCALE GENOMIC DNA]</scope>
    <source>
        <strain evidence="2">Tzet28-1</strain>
        <tissue evidence="2">Whole body</tissue>
    </source>
</reference>
<keyword evidence="3" id="KW-1185">Reference proteome</keyword>
<dbReference type="AlphaFoldDB" id="A0A151XB66"/>